<organism evidence="3 4">
    <name type="scientific">Pristionchus mayeri</name>
    <dbReference type="NCBI Taxonomy" id="1317129"/>
    <lineage>
        <taxon>Eukaryota</taxon>
        <taxon>Metazoa</taxon>
        <taxon>Ecdysozoa</taxon>
        <taxon>Nematoda</taxon>
        <taxon>Chromadorea</taxon>
        <taxon>Rhabditida</taxon>
        <taxon>Rhabditina</taxon>
        <taxon>Diplogasteromorpha</taxon>
        <taxon>Diplogasteroidea</taxon>
        <taxon>Neodiplogasteridae</taxon>
        <taxon>Pristionchus</taxon>
    </lineage>
</organism>
<evidence type="ECO:0008006" key="5">
    <source>
        <dbReference type="Google" id="ProtNLM"/>
    </source>
</evidence>
<evidence type="ECO:0000313" key="4">
    <source>
        <dbReference type="Proteomes" id="UP001328107"/>
    </source>
</evidence>
<comment type="caution">
    <text evidence="3">The sequence shown here is derived from an EMBL/GenBank/DDBJ whole genome shotgun (WGS) entry which is preliminary data.</text>
</comment>
<reference evidence="4" key="1">
    <citation type="submission" date="2022-10" db="EMBL/GenBank/DDBJ databases">
        <title>Genome assembly of Pristionchus species.</title>
        <authorList>
            <person name="Yoshida K."/>
            <person name="Sommer R.J."/>
        </authorList>
    </citation>
    <scope>NUCLEOTIDE SEQUENCE [LARGE SCALE GENOMIC DNA]</scope>
    <source>
        <strain evidence="4">RS5460</strain>
    </source>
</reference>
<evidence type="ECO:0000256" key="2">
    <source>
        <dbReference type="SAM" id="SignalP"/>
    </source>
</evidence>
<feature type="chain" id="PRO_5042963013" description="Secreted protein" evidence="2">
    <location>
        <begin position="17"/>
        <end position="113"/>
    </location>
</feature>
<evidence type="ECO:0000313" key="3">
    <source>
        <dbReference type="EMBL" id="GMR49279.1"/>
    </source>
</evidence>
<sequence>MQRVIVLAIMVGAADCIPLRSSRDAVTFKQIEDIPPFDNADSHVWNHPWHKSFNAEHSSHGDVAIFGRFRSESDLTQGGNGELTPVVPSVSHTNQQLAPTDQNTLGRPSGAAF</sequence>
<dbReference type="AlphaFoldDB" id="A0AAN5CRI0"/>
<dbReference type="EMBL" id="BTRK01000004">
    <property type="protein sequence ID" value="GMR49279.1"/>
    <property type="molecule type" value="Genomic_DNA"/>
</dbReference>
<evidence type="ECO:0000256" key="1">
    <source>
        <dbReference type="SAM" id="MobiDB-lite"/>
    </source>
</evidence>
<accession>A0AAN5CRI0</accession>
<feature type="signal peptide" evidence="2">
    <location>
        <begin position="1"/>
        <end position="16"/>
    </location>
</feature>
<keyword evidence="2" id="KW-0732">Signal</keyword>
<name>A0AAN5CRI0_9BILA</name>
<feature type="compositionally biased region" description="Polar residues" evidence="1">
    <location>
        <begin position="90"/>
        <end position="106"/>
    </location>
</feature>
<dbReference type="Proteomes" id="UP001328107">
    <property type="component" value="Unassembled WGS sequence"/>
</dbReference>
<gene>
    <name evidence="3" type="ORF">PMAYCL1PPCAC_19474</name>
</gene>
<proteinExistence type="predicted"/>
<keyword evidence="4" id="KW-1185">Reference proteome</keyword>
<protein>
    <recommendedName>
        <fullName evidence="5">Secreted protein</fullName>
    </recommendedName>
</protein>
<feature type="region of interest" description="Disordered" evidence="1">
    <location>
        <begin position="75"/>
        <end position="113"/>
    </location>
</feature>